<dbReference type="InterPro" id="IPR027417">
    <property type="entry name" value="P-loop_NTPase"/>
</dbReference>
<dbReference type="PANTHER" id="PTHR32309:SF31">
    <property type="entry name" value="CAPSULAR EXOPOLYSACCHARIDE FAMILY"/>
    <property type="match status" value="1"/>
</dbReference>
<dbReference type="EMBL" id="CP060394">
    <property type="protein sequence ID" value="QNI33480.1"/>
    <property type="molecule type" value="Genomic_DNA"/>
</dbReference>
<dbReference type="GO" id="GO:0005524">
    <property type="term" value="F:ATP binding"/>
    <property type="evidence" value="ECO:0007669"/>
    <property type="project" value="UniProtKB-KW"/>
</dbReference>
<keyword evidence="1" id="KW-0547">Nucleotide-binding</keyword>
<accession>A0A7G8BLR0</accession>
<evidence type="ECO:0000313" key="4">
    <source>
        <dbReference type="EMBL" id="QNI33480.1"/>
    </source>
</evidence>
<evidence type="ECO:0000313" key="5">
    <source>
        <dbReference type="Proteomes" id="UP000515312"/>
    </source>
</evidence>
<feature type="region of interest" description="Disordered" evidence="3">
    <location>
        <begin position="232"/>
        <end position="258"/>
    </location>
</feature>
<organism evidence="4 5">
    <name type="scientific">Alloacidobacterium dinghuense</name>
    <dbReference type="NCBI Taxonomy" id="2763107"/>
    <lineage>
        <taxon>Bacteria</taxon>
        <taxon>Pseudomonadati</taxon>
        <taxon>Acidobacteriota</taxon>
        <taxon>Terriglobia</taxon>
        <taxon>Terriglobales</taxon>
        <taxon>Acidobacteriaceae</taxon>
        <taxon>Alloacidobacterium</taxon>
    </lineage>
</organism>
<dbReference type="NCBIfam" id="TIGR01007">
    <property type="entry name" value="eps_fam"/>
    <property type="match status" value="1"/>
</dbReference>
<gene>
    <name evidence="4" type="ORF">H7849_05900</name>
</gene>
<sequence length="258" mass="28739">MFACEPSLDNKSPDLFDRFQSLSITASVKSQLACVTDKESLVAEKFRFLGVRLRHLQRERPLKKVLITSTIPREGKSTVAANLACTFARKKQQRTLLLEGDVRRPSLSQLFGLRGMLGLCDWLHGNDKSVSNIYHLEDLDLWIMPAGIATDNPLELLQSGRLSAMMSQVTSLFDWVIIDSPPVLPLADTSVWSRLADGILLVARQGTTEKRQLQRGLEALDHQKLIGALLNGSQSSGPNDYYYYRQPSTSGPDSPPEK</sequence>
<dbReference type="PANTHER" id="PTHR32309">
    <property type="entry name" value="TYROSINE-PROTEIN KINASE"/>
    <property type="match status" value="1"/>
</dbReference>
<dbReference type="KEGG" id="adin:H7849_05900"/>
<dbReference type="Gene3D" id="3.40.50.300">
    <property type="entry name" value="P-loop containing nucleotide triphosphate hydrolases"/>
    <property type="match status" value="1"/>
</dbReference>
<proteinExistence type="predicted"/>
<keyword evidence="4" id="KW-0418">Kinase</keyword>
<dbReference type="InterPro" id="IPR005702">
    <property type="entry name" value="Wzc-like_C"/>
</dbReference>
<dbReference type="CDD" id="cd05387">
    <property type="entry name" value="BY-kinase"/>
    <property type="match status" value="1"/>
</dbReference>
<dbReference type="Proteomes" id="UP000515312">
    <property type="component" value="Chromosome"/>
</dbReference>
<dbReference type="AlphaFoldDB" id="A0A7G8BLR0"/>
<reference evidence="4 5" key="1">
    <citation type="submission" date="2020-08" db="EMBL/GenBank/DDBJ databases">
        <title>Edaphobacter telluris sp. nov. and Acidobacterium dinghuensis sp. nov., two acidobacteria isolated from forest soil.</title>
        <authorList>
            <person name="Fu J."/>
            <person name="Qiu L."/>
        </authorList>
    </citation>
    <scope>NUCLEOTIDE SEQUENCE [LARGE SCALE GENOMIC DNA]</scope>
    <source>
        <strain evidence="4">4Y35</strain>
    </source>
</reference>
<evidence type="ECO:0000256" key="2">
    <source>
        <dbReference type="ARBA" id="ARBA00022840"/>
    </source>
</evidence>
<dbReference type="GO" id="GO:0016301">
    <property type="term" value="F:kinase activity"/>
    <property type="evidence" value="ECO:0007669"/>
    <property type="project" value="UniProtKB-KW"/>
</dbReference>
<dbReference type="InterPro" id="IPR050445">
    <property type="entry name" value="Bact_polysacc_biosynth/exp"/>
</dbReference>
<protein>
    <submittedName>
        <fullName evidence="4">CpsD/CapB family tyrosine-protein kinase</fullName>
    </submittedName>
</protein>
<dbReference type="SUPFAM" id="SSF52540">
    <property type="entry name" value="P-loop containing nucleoside triphosphate hydrolases"/>
    <property type="match status" value="1"/>
</dbReference>
<evidence type="ECO:0000256" key="1">
    <source>
        <dbReference type="ARBA" id="ARBA00022741"/>
    </source>
</evidence>
<keyword evidence="4" id="KW-0808">Transferase</keyword>
<evidence type="ECO:0000256" key="3">
    <source>
        <dbReference type="SAM" id="MobiDB-lite"/>
    </source>
</evidence>
<name>A0A7G8BLR0_9BACT</name>
<keyword evidence="5" id="KW-1185">Reference proteome</keyword>
<keyword evidence="2" id="KW-0067">ATP-binding</keyword>